<reference evidence="2 3" key="1">
    <citation type="submission" date="2020-04" db="EMBL/GenBank/DDBJ databases">
        <title>Antimicrobial susceptibility and clonality of vaginal-derived multi-drug resistant Mobiluncus isolates in China.</title>
        <authorList>
            <person name="Zhang X."/>
        </authorList>
    </citation>
    <scope>NUCLEOTIDE SEQUENCE [LARGE SCALE GENOMIC DNA]</scope>
    <source>
        <strain evidence="2 3">12</strain>
    </source>
</reference>
<evidence type="ECO:0000313" key="3">
    <source>
        <dbReference type="Proteomes" id="UP000575397"/>
    </source>
</evidence>
<dbReference type="Proteomes" id="UP000575397">
    <property type="component" value="Unassembled WGS sequence"/>
</dbReference>
<dbReference type="RefSeq" id="WP_100084278.1">
    <property type="nucleotide sequence ID" value="NZ_CAMUNX010000009.1"/>
</dbReference>
<name>A0A7Y0UUQ8_9ACTO</name>
<organism evidence="2 3">
    <name type="scientific">Mobiluncus mulieris</name>
    <dbReference type="NCBI Taxonomy" id="2052"/>
    <lineage>
        <taxon>Bacteria</taxon>
        <taxon>Bacillati</taxon>
        <taxon>Actinomycetota</taxon>
        <taxon>Actinomycetes</taxon>
        <taxon>Actinomycetales</taxon>
        <taxon>Actinomycetaceae</taxon>
        <taxon>Mobiluncus</taxon>
    </lineage>
</organism>
<dbReference type="AlphaFoldDB" id="A0A7Y0UUQ8"/>
<feature type="region of interest" description="Disordered" evidence="1">
    <location>
        <begin position="46"/>
        <end position="73"/>
    </location>
</feature>
<gene>
    <name evidence="2" type="ORF">HHJ77_09250</name>
</gene>
<protein>
    <submittedName>
        <fullName evidence="2">Uncharacterized protein</fullName>
    </submittedName>
</protein>
<comment type="caution">
    <text evidence="2">The sequence shown here is derived from an EMBL/GenBank/DDBJ whole genome shotgun (WGS) entry which is preliminary data.</text>
</comment>
<dbReference type="EMBL" id="JABCUS010000022">
    <property type="protein sequence ID" value="NMX04100.1"/>
    <property type="molecule type" value="Genomic_DNA"/>
</dbReference>
<evidence type="ECO:0000313" key="2">
    <source>
        <dbReference type="EMBL" id="NMX04100.1"/>
    </source>
</evidence>
<accession>A0A7Y0UUQ8</accession>
<proteinExistence type="predicted"/>
<sequence length="73" mass="7290">MAPPTVAAAVLALVVAVALWGGTAGLAMVCPISLSGKAAKRNYGNHESPYAVPPRTRATASEGGAARCAAQRD</sequence>
<evidence type="ECO:0000256" key="1">
    <source>
        <dbReference type="SAM" id="MobiDB-lite"/>
    </source>
</evidence>